<dbReference type="AlphaFoldDB" id="A0A852TWQ8"/>
<feature type="transmembrane region" description="Helical" evidence="5">
    <location>
        <begin position="237"/>
        <end position="257"/>
    </location>
</feature>
<keyword evidence="5" id="KW-0813">Transport</keyword>
<evidence type="ECO:0000259" key="7">
    <source>
        <dbReference type="Pfam" id="PF00361"/>
    </source>
</evidence>
<comment type="subunit">
    <text evidence="5">NDH-1 is composed of 14 different subunits. Subunits NuoA, H, J, K, L, M, N constitute the membrane sector of the complex.</text>
</comment>
<feature type="domain" description="NADH:quinone oxidoreductase/Mrp antiporter transmembrane" evidence="7">
    <location>
        <begin position="125"/>
        <end position="413"/>
    </location>
</feature>
<keyword evidence="4 5" id="KW-0472">Membrane</keyword>
<keyword evidence="5" id="KW-0874">Quinone</keyword>
<feature type="transmembrane region" description="Helical" evidence="5">
    <location>
        <begin position="269"/>
        <end position="290"/>
    </location>
</feature>
<protein>
    <recommendedName>
        <fullName evidence="5">NADH-quinone oxidoreductase subunit N</fullName>
        <ecNumber evidence="5">7.1.1.-</ecNumber>
    </recommendedName>
    <alternativeName>
        <fullName evidence="5">NADH dehydrogenase I subunit N</fullName>
    </alternativeName>
    <alternativeName>
        <fullName evidence="5">NDH-1 subunit N</fullName>
    </alternativeName>
</protein>
<dbReference type="Pfam" id="PF00361">
    <property type="entry name" value="Proton_antipo_M"/>
    <property type="match status" value="1"/>
</dbReference>
<feature type="transmembrane region" description="Helical" evidence="5">
    <location>
        <begin position="38"/>
        <end position="59"/>
    </location>
</feature>
<comment type="catalytic activity">
    <reaction evidence="5">
        <text>a quinone + NADH + 5 H(+)(in) = a quinol + NAD(+) + 4 H(+)(out)</text>
        <dbReference type="Rhea" id="RHEA:57888"/>
        <dbReference type="ChEBI" id="CHEBI:15378"/>
        <dbReference type="ChEBI" id="CHEBI:24646"/>
        <dbReference type="ChEBI" id="CHEBI:57540"/>
        <dbReference type="ChEBI" id="CHEBI:57945"/>
        <dbReference type="ChEBI" id="CHEBI:132124"/>
    </reaction>
</comment>
<keyword evidence="5" id="KW-0520">NAD</keyword>
<dbReference type="EC" id="7.1.1.-" evidence="5"/>
<keyword evidence="9" id="KW-1185">Reference proteome</keyword>
<dbReference type="NCBIfam" id="TIGR01770">
    <property type="entry name" value="NDH_I_N"/>
    <property type="match status" value="1"/>
</dbReference>
<gene>
    <name evidence="5" type="primary">nuoN</name>
    <name evidence="8" type="ORF">HDA32_003569</name>
</gene>
<feature type="transmembrane region" description="Helical" evidence="5">
    <location>
        <begin position="108"/>
        <end position="126"/>
    </location>
</feature>
<keyword evidence="2 5" id="KW-0812">Transmembrane</keyword>
<reference evidence="8 9" key="1">
    <citation type="submission" date="2020-07" db="EMBL/GenBank/DDBJ databases">
        <title>Sequencing the genomes of 1000 actinobacteria strains.</title>
        <authorList>
            <person name="Klenk H.-P."/>
        </authorList>
    </citation>
    <scope>NUCLEOTIDE SEQUENCE [LARGE SCALE GENOMIC DNA]</scope>
    <source>
        <strain evidence="8 9">CXB654</strain>
    </source>
</reference>
<feature type="transmembrane region" description="Helical" evidence="5">
    <location>
        <begin position="12"/>
        <end position="31"/>
    </location>
</feature>
<accession>A0A852TWQ8</accession>
<comment type="similarity">
    <text evidence="5">Belongs to the complex I subunit 2 family.</text>
</comment>
<name>A0A852TWQ8_9ACTN</name>
<dbReference type="GO" id="GO:0005886">
    <property type="term" value="C:plasma membrane"/>
    <property type="evidence" value="ECO:0007669"/>
    <property type="project" value="UniProtKB-SubCell"/>
</dbReference>
<dbReference type="InterPro" id="IPR010096">
    <property type="entry name" value="NADH-Q_OxRdtase_suN/2"/>
</dbReference>
<dbReference type="GO" id="GO:0050136">
    <property type="term" value="F:NADH dehydrogenase (quinone) (non-electrogenic) activity"/>
    <property type="evidence" value="ECO:0007669"/>
    <property type="project" value="UniProtKB-UniRule"/>
</dbReference>
<evidence type="ECO:0000256" key="4">
    <source>
        <dbReference type="ARBA" id="ARBA00023136"/>
    </source>
</evidence>
<comment type="subcellular location">
    <subcellularLocation>
        <location evidence="5">Cell membrane</location>
        <topology evidence="5">Multi-pass membrane protein</topology>
    </subcellularLocation>
    <subcellularLocation>
        <location evidence="1">Endomembrane system</location>
        <topology evidence="1">Multi-pass membrane protein</topology>
    </subcellularLocation>
    <subcellularLocation>
        <location evidence="6">Membrane</location>
        <topology evidence="6">Multi-pass membrane protein</topology>
    </subcellularLocation>
</comment>
<dbReference type="PANTHER" id="PTHR22773">
    <property type="entry name" value="NADH DEHYDROGENASE"/>
    <property type="match status" value="1"/>
</dbReference>
<evidence type="ECO:0000256" key="1">
    <source>
        <dbReference type="ARBA" id="ARBA00004127"/>
    </source>
</evidence>
<dbReference type="PRINTS" id="PR01434">
    <property type="entry name" value="NADHDHGNASE5"/>
</dbReference>
<dbReference type="EMBL" id="JACCCC010000001">
    <property type="protein sequence ID" value="NYE48449.1"/>
    <property type="molecule type" value="Genomic_DNA"/>
</dbReference>
<keyword evidence="5" id="KW-1278">Translocase</keyword>
<evidence type="ECO:0000256" key="3">
    <source>
        <dbReference type="ARBA" id="ARBA00022989"/>
    </source>
</evidence>
<evidence type="ECO:0000313" key="8">
    <source>
        <dbReference type="EMBL" id="NYE48449.1"/>
    </source>
</evidence>
<dbReference type="HAMAP" id="MF_00445">
    <property type="entry name" value="NDH1_NuoN_1"/>
    <property type="match status" value="1"/>
</dbReference>
<feature type="transmembrane region" description="Helical" evidence="5">
    <location>
        <begin position="79"/>
        <end position="96"/>
    </location>
</feature>
<comment type="caution">
    <text evidence="8">The sequence shown here is derived from an EMBL/GenBank/DDBJ whole genome shotgun (WGS) entry which is preliminary data.</text>
</comment>
<keyword evidence="5" id="KW-1003">Cell membrane</keyword>
<dbReference type="GO" id="GO:0048038">
    <property type="term" value="F:quinone binding"/>
    <property type="evidence" value="ECO:0007669"/>
    <property type="project" value="UniProtKB-KW"/>
</dbReference>
<feature type="transmembrane region" description="Helical" evidence="5">
    <location>
        <begin position="400"/>
        <end position="420"/>
    </location>
</feature>
<feature type="transmembrane region" description="Helical" evidence="5">
    <location>
        <begin position="367"/>
        <end position="388"/>
    </location>
</feature>
<evidence type="ECO:0000313" key="9">
    <source>
        <dbReference type="Proteomes" id="UP000589036"/>
    </source>
</evidence>
<feature type="transmembrane region" description="Helical" evidence="5">
    <location>
        <begin position="161"/>
        <end position="185"/>
    </location>
</feature>
<feature type="transmembrane region" description="Helical" evidence="5">
    <location>
        <begin position="327"/>
        <end position="347"/>
    </location>
</feature>
<feature type="transmembrane region" description="Helical" evidence="5">
    <location>
        <begin position="197"/>
        <end position="216"/>
    </location>
</feature>
<feature type="transmembrane region" description="Helical" evidence="5">
    <location>
        <begin position="297"/>
        <end position="315"/>
    </location>
</feature>
<comment type="function">
    <text evidence="5">NDH-1 shuttles electrons from NADH, via FMN and iron-sulfur (Fe-S) centers, to quinones in the respiratory chain. The immediate electron acceptor for the enzyme in this species is believed to be a menaquinone. Couples the redox reaction to proton translocation (for every two electrons transferred, four hydrogen ions are translocated across the cytoplasmic membrane), and thus conserves the redox energy in a proton gradient.</text>
</comment>
<sequence>MNGMSGVEPGALLPEIALAVGAVAALLTGSWTPRRRQWVTRWIAVAATAAAVAAAAAAMARPAEVTATGGYALDLGTHLARLVVAAGTLVTALIAADHVAGHRRESEFHVLLLLGALGTVVMAGASDLLVLTAGYLLASIPIYALVGFGKDARGTEAALKYYLMGALSGVLLLSGVTVVFGAGGATDYATLAETLPAAPSSAVAVGTVALLAGLLFKSGAVPAHFWIPDATQGAPSPVAAFITTVPKIGALVAVYRFGGQALAGAAVDWPLFAAVLAAASMTLGNLAAFFQDDVRRLLAYSTISQIGYLLMAVAAARAAESALPSLLFYLAAYTVTNLGAFAVVCALPRARAIADYIGLLRRRPRMALSLIVCLLGLVGTPPTAVFIGKLTVFTAALDAGLGWLVVVAAVNTVASLFYYLRWILPVFRAAPAREGADGAAEPSGDVARWSAGIAVTAAAASLGLGVASSPVLGLLQSGALLP</sequence>
<proteinExistence type="inferred from homology"/>
<dbReference type="InterPro" id="IPR001750">
    <property type="entry name" value="ND/Mrp_TM"/>
</dbReference>
<evidence type="ECO:0000256" key="6">
    <source>
        <dbReference type="RuleBase" id="RU000320"/>
    </source>
</evidence>
<feature type="transmembrane region" description="Helical" evidence="5">
    <location>
        <begin position="132"/>
        <end position="149"/>
    </location>
</feature>
<dbReference type="GO" id="GO:0042773">
    <property type="term" value="P:ATP synthesis coupled electron transport"/>
    <property type="evidence" value="ECO:0007669"/>
    <property type="project" value="InterPro"/>
</dbReference>
<evidence type="ECO:0000256" key="2">
    <source>
        <dbReference type="ARBA" id="ARBA00022692"/>
    </source>
</evidence>
<evidence type="ECO:0000256" key="5">
    <source>
        <dbReference type="HAMAP-Rule" id="MF_00445"/>
    </source>
</evidence>
<dbReference type="GO" id="GO:0012505">
    <property type="term" value="C:endomembrane system"/>
    <property type="evidence" value="ECO:0007669"/>
    <property type="project" value="UniProtKB-SubCell"/>
</dbReference>
<dbReference type="Proteomes" id="UP000589036">
    <property type="component" value="Unassembled WGS sequence"/>
</dbReference>
<organism evidence="8 9">
    <name type="scientific">Spinactinospora alkalitolerans</name>
    <dbReference type="NCBI Taxonomy" id="687207"/>
    <lineage>
        <taxon>Bacteria</taxon>
        <taxon>Bacillati</taxon>
        <taxon>Actinomycetota</taxon>
        <taxon>Actinomycetes</taxon>
        <taxon>Streptosporangiales</taxon>
        <taxon>Nocardiopsidaceae</taxon>
        <taxon>Spinactinospora</taxon>
    </lineage>
</organism>
<dbReference type="GO" id="GO:0008137">
    <property type="term" value="F:NADH dehydrogenase (ubiquinone) activity"/>
    <property type="evidence" value="ECO:0007669"/>
    <property type="project" value="InterPro"/>
</dbReference>
<keyword evidence="3 5" id="KW-1133">Transmembrane helix</keyword>